<reference evidence="1 2" key="2">
    <citation type="submission" date="2019-02" db="EMBL/GenBank/DDBJ databases">
        <title>'Lichenibacterium ramalinii' gen. nov. sp. nov., 'Lichenibacterium minor' gen. nov. sp. nov.</title>
        <authorList>
            <person name="Pankratov T."/>
        </authorList>
    </citation>
    <scope>NUCLEOTIDE SEQUENCE [LARGE SCALE GENOMIC DNA]</scope>
    <source>
        <strain evidence="1 2">RmlP026</strain>
    </source>
</reference>
<evidence type="ECO:0000313" key="2">
    <source>
        <dbReference type="Proteomes" id="UP000290759"/>
    </source>
</evidence>
<dbReference type="EMBL" id="QYBB01000018">
    <property type="protein sequence ID" value="RYC31020.1"/>
    <property type="molecule type" value="Genomic_DNA"/>
</dbReference>
<proteinExistence type="predicted"/>
<gene>
    <name evidence="1" type="ORF">D3273_15915</name>
</gene>
<dbReference type="RefSeq" id="WP_129227874.1">
    <property type="nucleotide sequence ID" value="NZ_QYBB01000018.1"/>
</dbReference>
<dbReference type="AlphaFoldDB" id="A0A4Q2U479"/>
<keyword evidence="2" id="KW-1185">Reference proteome</keyword>
<evidence type="ECO:0000313" key="1">
    <source>
        <dbReference type="EMBL" id="RYC31020.1"/>
    </source>
</evidence>
<protein>
    <submittedName>
        <fullName evidence="1">Uncharacterized protein</fullName>
    </submittedName>
</protein>
<organism evidence="1 2">
    <name type="scientific">Lichenibacterium minor</name>
    <dbReference type="NCBI Taxonomy" id="2316528"/>
    <lineage>
        <taxon>Bacteria</taxon>
        <taxon>Pseudomonadati</taxon>
        <taxon>Pseudomonadota</taxon>
        <taxon>Alphaproteobacteria</taxon>
        <taxon>Hyphomicrobiales</taxon>
        <taxon>Lichenihabitantaceae</taxon>
        <taxon>Lichenibacterium</taxon>
    </lineage>
</organism>
<dbReference type="Proteomes" id="UP000290759">
    <property type="component" value="Unassembled WGS sequence"/>
</dbReference>
<accession>A0A4Q2U479</accession>
<name>A0A4Q2U479_9HYPH</name>
<sequence>MPLHPLAIDRFASALLDDMVPGDWTTMRDVVSDLVAAFRGQRERGRTDVQPGPDAREVVGDLIAKMDAPPVGSALQARLWTLSDRPKHRAEGEAWLDANPEAAAEADGQFDDDNLRFVAEGPLTDDPA</sequence>
<reference evidence="1 2" key="1">
    <citation type="submission" date="2018-12" db="EMBL/GenBank/DDBJ databases">
        <authorList>
            <person name="Grouzdev D.S."/>
            <person name="Krutkina M.S."/>
        </authorList>
    </citation>
    <scope>NUCLEOTIDE SEQUENCE [LARGE SCALE GENOMIC DNA]</scope>
    <source>
        <strain evidence="1 2">RmlP026</strain>
    </source>
</reference>
<comment type="caution">
    <text evidence="1">The sequence shown here is derived from an EMBL/GenBank/DDBJ whole genome shotgun (WGS) entry which is preliminary data.</text>
</comment>